<dbReference type="SMART" id="SM00297">
    <property type="entry name" value="BROMO"/>
    <property type="match status" value="1"/>
</dbReference>
<dbReference type="GO" id="GO:0005737">
    <property type="term" value="C:cytoplasm"/>
    <property type="evidence" value="ECO:0007669"/>
    <property type="project" value="UniProtKB-SubCell"/>
</dbReference>
<dbReference type="Gene3D" id="1.10.246.20">
    <property type="entry name" value="Coactivator CBP, KIX domain"/>
    <property type="match status" value="1"/>
</dbReference>
<dbReference type="GO" id="GO:0004402">
    <property type="term" value="F:histone acetyltransferase activity"/>
    <property type="evidence" value="ECO:0007669"/>
    <property type="project" value="InterPro"/>
</dbReference>
<feature type="compositionally biased region" description="Polar residues" evidence="24">
    <location>
        <begin position="1682"/>
        <end position="1708"/>
    </location>
</feature>
<feature type="compositionally biased region" description="Polar residues" evidence="24">
    <location>
        <begin position="47"/>
        <end position="56"/>
    </location>
</feature>
<dbReference type="InterPro" id="IPR001487">
    <property type="entry name" value="Bromodomain"/>
</dbReference>
<dbReference type="PROSITE" id="PS50014">
    <property type="entry name" value="BROMODOMAIN_2"/>
    <property type="match status" value="1"/>
</dbReference>
<feature type="compositionally biased region" description="Polar residues" evidence="24">
    <location>
        <begin position="571"/>
        <end position="586"/>
    </location>
</feature>
<dbReference type="Gene3D" id="3.30.60.90">
    <property type="match status" value="1"/>
</dbReference>
<keyword evidence="15" id="KW-0805">Transcription regulation</keyword>
<feature type="region of interest" description="Disordered" evidence="24">
    <location>
        <begin position="560"/>
        <end position="747"/>
    </location>
</feature>
<dbReference type="InterPro" id="IPR013083">
    <property type="entry name" value="Znf_RING/FYVE/PHD"/>
</dbReference>
<evidence type="ECO:0000256" key="5">
    <source>
        <dbReference type="ARBA" id="ARBA00022490"/>
    </source>
</evidence>
<dbReference type="InterPro" id="IPR031162">
    <property type="entry name" value="CBP_P300_HAT"/>
</dbReference>
<dbReference type="InterPro" id="IPR000433">
    <property type="entry name" value="Znf_ZZ"/>
</dbReference>
<feature type="region of interest" description="Disordered" evidence="24">
    <location>
        <begin position="1079"/>
        <end position="1137"/>
    </location>
</feature>
<feature type="domain" description="Bromo" evidence="25">
    <location>
        <begin position="764"/>
        <end position="836"/>
    </location>
</feature>
<keyword evidence="4" id="KW-0488">Methylation</keyword>
<dbReference type="Pfam" id="PF08214">
    <property type="entry name" value="HAT_KAT11"/>
    <property type="match status" value="1"/>
</dbReference>
<feature type="compositionally biased region" description="Low complexity" evidence="24">
    <location>
        <begin position="1602"/>
        <end position="1642"/>
    </location>
</feature>
<feature type="region of interest" description="Disordered" evidence="24">
    <location>
        <begin position="1669"/>
        <end position="1788"/>
    </location>
</feature>
<keyword evidence="31" id="KW-1185">Reference proteome</keyword>
<sequence>MGVGGPGQVMGSQAQQNSPGLGLINSMVKSPMAQAGLTSPNMGMGTSGPNQGPTQSAAGMMNSPVNQPAMGMNTGMNAGMNPGMLAAGNGQGIMPNQVMNGSIGAGRGRPNMQYPNQGMGNAGNLLTEPLQQGSPQMGGQTGLRGPQPLKMGMMSNPNPYGSPYTQNSAQQIGASSLGLQIQTKTVLPNSLSPFAMDKKAVPGGGMPSMGQQPAPQVQQPGLVTPVAQGMGSGAHTADPEKRKLIQQQLVLLLHAHKCQRREQANGEVRQCNLPHCRTMKNVLNHMTHCQSGKSCQAILTGAPVGLGNPSSLGVGQQSTPSLSTVSQIDPSSIERAYAALGLPYQVSQMPAQPQVPAKNQQNQQSGQSPQGMRPMGNMSASPMGVNGGVGVQTPNLLSDSMLHSAINSQNPMMNENASVASLGPMPTAAQPSSTGIRKQWHEDITQDLRNHLVHKLVQAIFPTPDPAALKDRRMENLVAYARKVEGDMYESANNRAEYYHLLAEKIYKIQKELEEKRRTRLQKQNMLPNAAGMVPVSMNPGPNMGQPQPGMASSLNQFGQMSMPQPPIGPRQTSPLQHHGQLTQPGPLNPPMGYGPRMQQPSSQSQYLPQTQFTSQGMNVTNMPLAPSNSQVPASQLSQQAVSIEGQVSNPPSTSSTEVNSQTIPEKQPSQEVKMETKMEVDQPETADTQPEDIPESKAEDCKVEPSETEERGTELKTEIKEEEDQPSISATQSSPAPGQSKKKIFKPEELRQALMPTLEALYRQDPESLPFRQPVDPQLLGIPDYFDIVKSPMDLSTIKRKLDTGQYQEPWQYVDDIWLMFNNAWLYNRKTSRVYKYCSKLSEVFEQEIDPVMQSLGYCCGRKLEFSPQTLCCYGKQLCTIPRDATYYSYQNSTINKEQFSKRKNDTLDPELFVECTECGRKMHQICVLHHEIIWPAGFVDSGEMAESFPYRTKALFAFEEIDGVDLCFFGMHVQEYGSDCPPPNQRYTTGHIWACPPSEGDDYIFHCHPPDQKIPKPKRLQEWYKKMLDKAVSERIVHDYKDIFKQATEDRLTSAKELPYFEGDFWPNVLEESIKELEQEEEERKREENTSNESTDVTKGDSKNAKKKNNKKTSKNKSSLSRGNKKKPGMPNVSNDLSQKLYATMEKHKEVFFVIRLIAGPAANSLPPIIDPDPLIPCDLMDGRDAFLTLARDKHLEFSSLRRAQWSTMCMLVELHTQSQDRFVYTCNECKHHVETRWHCTVCEDYDLCITCYNTKNHDHKMEKLGLGLDDESNNQQAAATQSPGDSRRLSIQRCIQSLVHACQCRNANCSLPSCQKMKRVVQHTKGCKRKTNGGCPICKQLIALCCYHAKHCQENKCPVPFCLNIKQKLRQQQLQHRLQQAQMLRRRMASMQRTGVVGQQQGLPSPTPATPTTPTGQQPATPQTPQPQPASQPQPTPPNSMPPYLSRTQAAGPVSQGKAAGQQQQVLSILHANPQLLAAFIKQRAAKYANSNPQPLPGQPGMSQGQPGLQPPTMPGQQGVHSSPAMQNMNPMQAGVQRAGLPQQQPQQQLQPPMGGMSPQAQQMNMNHNAMPSQFRDILRRQQMMQQQQQGAGPGIGPGMANHNQFQQPQGVGYPPQQQQQQQQQRMQHHMQQMQQGNMGQMGQLPQALGAEAGASLQAYQQRLLQQQMGSPAQPNPMSPQQHMLPNQAQSPHLQGQQIPNSLSNQVRSPQPVPSPRPQSQPPHSSPSPRMQPQPSPHHVSPQTSSPHPGLVAAQANPMEQGHFASPDQNSMLSQLASNPGMANLHGASATDLGLSTDNSDLNSNLSQSTLDIH</sequence>
<dbReference type="Pfam" id="PF23570">
    <property type="entry name" value="PHD_P300"/>
    <property type="match status" value="1"/>
</dbReference>
<evidence type="ECO:0000259" key="29">
    <source>
        <dbReference type="PROSITE" id="PS51727"/>
    </source>
</evidence>
<gene>
    <name evidence="30" type="ORF">TREES_T100012002</name>
</gene>
<dbReference type="InterPro" id="IPR009110">
    <property type="entry name" value="Nuc_rcpt_coact"/>
</dbReference>
<feature type="compositionally biased region" description="Basic and acidic residues" evidence="24">
    <location>
        <begin position="1079"/>
        <end position="1091"/>
    </location>
</feature>
<dbReference type="EC" id="2.3.1.48" evidence="3"/>
<dbReference type="Pfam" id="PF00439">
    <property type="entry name" value="Bromodomain"/>
    <property type="match status" value="1"/>
</dbReference>
<evidence type="ECO:0000256" key="6">
    <source>
        <dbReference type="ARBA" id="ARBA00022499"/>
    </source>
</evidence>
<dbReference type="SUPFAM" id="SSF57850">
    <property type="entry name" value="RING/U-box"/>
    <property type="match status" value="1"/>
</dbReference>
<evidence type="ECO:0000259" key="27">
    <source>
        <dbReference type="PROSITE" id="PS50135"/>
    </source>
</evidence>
<feature type="compositionally biased region" description="Low complexity" evidence="24">
    <location>
        <begin position="1502"/>
        <end position="1511"/>
    </location>
</feature>
<dbReference type="GO" id="GO:0005667">
    <property type="term" value="C:transcription regulator complex"/>
    <property type="evidence" value="ECO:0007669"/>
    <property type="project" value="TreeGrafter"/>
</dbReference>
<evidence type="ECO:0000256" key="10">
    <source>
        <dbReference type="ARBA" id="ARBA00022737"/>
    </source>
</evidence>
<reference evidence="31" key="1">
    <citation type="submission" date="2012-07" db="EMBL/GenBank/DDBJ databases">
        <title>Genome of the Chinese tree shrew, a rising model animal genetically related to primates.</title>
        <authorList>
            <person name="Zhang G."/>
            <person name="Fan Y."/>
            <person name="Yao Y."/>
            <person name="Huang Z."/>
        </authorList>
    </citation>
    <scope>NUCLEOTIDE SEQUENCE [LARGE SCALE GENOMIC DNA]</scope>
</reference>
<keyword evidence="7" id="KW-0597">Phosphoprotein</keyword>
<feature type="compositionally biased region" description="Basic residues" evidence="24">
    <location>
        <begin position="1107"/>
        <end position="1117"/>
    </location>
</feature>
<dbReference type="Pfam" id="PF02135">
    <property type="entry name" value="zf-TAZ"/>
    <property type="match status" value="2"/>
</dbReference>
<evidence type="ECO:0000256" key="15">
    <source>
        <dbReference type="ARBA" id="ARBA00023015"/>
    </source>
</evidence>
<evidence type="ECO:0000256" key="23">
    <source>
        <dbReference type="PROSITE-ProRule" id="PRU00228"/>
    </source>
</evidence>
<dbReference type="Pfam" id="PF06001">
    <property type="entry name" value="RING_CBP-p300"/>
    <property type="match status" value="1"/>
</dbReference>
<dbReference type="InterPro" id="IPR036427">
    <property type="entry name" value="Bromodomain-like_sf"/>
</dbReference>
<dbReference type="InParanoid" id="L9KNW9"/>
<evidence type="ECO:0000256" key="13">
    <source>
        <dbReference type="ARBA" id="ARBA00022843"/>
    </source>
</evidence>
<feature type="zinc finger region" description="TAZ-type" evidence="22">
    <location>
        <begin position="1287"/>
        <end position="1368"/>
    </location>
</feature>
<evidence type="ECO:0000313" key="30">
    <source>
        <dbReference type="EMBL" id="ELW64443.1"/>
    </source>
</evidence>
<feature type="domain" description="TAZ-type" evidence="26">
    <location>
        <begin position="1287"/>
        <end position="1368"/>
    </location>
</feature>
<dbReference type="Proteomes" id="UP000011518">
    <property type="component" value="Unassembled WGS sequence"/>
</dbReference>
<dbReference type="InterPro" id="IPR035898">
    <property type="entry name" value="TAZ_dom_sf"/>
</dbReference>
<keyword evidence="17" id="KW-0804">Transcription</keyword>
<feature type="compositionally biased region" description="Polar residues" evidence="24">
    <location>
        <begin position="613"/>
        <end position="671"/>
    </location>
</feature>
<dbReference type="SMART" id="SM01250">
    <property type="entry name" value="KAT11"/>
    <property type="match status" value="1"/>
</dbReference>
<evidence type="ECO:0000256" key="18">
    <source>
        <dbReference type="ARBA" id="ARBA00023242"/>
    </source>
</evidence>
<dbReference type="PANTHER" id="PTHR13808">
    <property type="entry name" value="CBP/P300-RELATED"/>
    <property type="match status" value="1"/>
</dbReference>
<evidence type="ECO:0000256" key="20">
    <source>
        <dbReference type="ARBA" id="ARBA00047411"/>
    </source>
</evidence>
<dbReference type="InterPro" id="IPR018359">
    <property type="entry name" value="Bromodomain_CS"/>
</dbReference>
<comment type="subcellular location">
    <subcellularLocation>
        <location evidence="2">Cytoplasm</location>
    </subcellularLocation>
    <subcellularLocation>
        <location evidence="1">Nucleus</location>
    </subcellularLocation>
</comment>
<feature type="domain" description="TAZ-type" evidence="26">
    <location>
        <begin position="238"/>
        <end position="325"/>
    </location>
</feature>
<dbReference type="GO" id="GO:0003713">
    <property type="term" value="F:transcription coactivator activity"/>
    <property type="evidence" value="ECO:0007669"/>
    <property type="project" value="TreeGrafter"/>
</dbReference>
<dbReference type="GO" id="GO:0000123">
    <property type="term" value="C:histone acetyltransferase complex"/>
    <property type="evidence" value="ECO:0007669"/>
    <property type="project" value="TreeGrafter"/>
</dbReference>
<feature type="region of interest" description="Disordered" evidence="24">
    <location>
        <begin position="1392"/>
        <end position="1462"/>
    </location>
</feature>
<evidence type="ECO:0000259" key="28">
    <source>
        <dbReference type="PROSITE" id="PS50952"/>
    </source>
</evidence>
<comment type="catalytic activity">
    <reaction evidence="20">
        <text>(S)-lactoyl-CoA + L-lysyl-[protein] = N(6)-[(S)-lactoyl]-L-lysyl-[protein] + CoA + H(+)</text>
        <dbReference type="Rhea" id="RHEA:61996"/>
        <dbReference type="Rhea" id="RHEA-COMP:9752"/>
        <dbReference type="Rhea" id="RHEA-COMP:19466"/>
        <dbReference type="ChEBI" id="CHEBI:15378"/>
        <dbReference type="ChEBI" id="CHEBI:29969"/>
        <dbReference type="ChEBI" id="CHEBI:57287"/>
        <dbReference type="ChEBI" id="CHEBI:231527"/>
        <dbReference type="ChEBI" id="CHEBI:231528"/>
    </reaction>
    <physiologicalReaction direction="left-to-right" evidence="20">
        <dbReference type="Rhea" id="RHEA:61997"/>
    </physiologicalReaction>
</comment>
<dbReference type="FunFam" id="1.10.246.20:FF:000001">
    <property type="entry name" value="E1A binding protein p300"/>
    <property type="match status" value="1"/>
</dbReference>
<evidence type="ECO:0000256" key="12">
    <source>
        <dbReference type="ARBA" id="ARBA00022833"/>
    </source>
</evidence>
<evidence type="ECO:0000256" key="16">
    <source>
        <dbReference type="ARBA" id="ARBA00023117"/>
    </source>
</evidence>
<evidence type="ECO:0000259" key="26">
    <source>
        <dbReference type="PROSITE" id="PS50134"/>
    </source>
</evidence>
<reference evidence="31" key="2">
    <citation type="journal article" date="2013" name="Nat. Commun.">
        <title>Genome of the Chinese tree shrew.</title>
        <authorList>
            <person name="Fan Y."/>
            <person name="Huang Z.Y."/>
            <person name="Cao C.C."/>
            <person name="Chen C.S."/>
            <person name="Chen Y.X."/>
            <person name="Fan D.D."/>
            <person name="He J."/>
            <person name="Hou H.L."/>
            <person name="Hu L."/>
            <person name="Hu X.T."/>
            <person name="Jiang X.T."/>
            <person name="Lai R."/>
            <person name="Lang Y.S."/>
            <person name="Liang B."/>
            <person name="Liao S.G."/>
            <person name="Mu D."/>
            <person name="Ma Y.Y."/>
            <person name="Niu Y.Y."/>
            <person name="Sun X.Q."/>
            <person name="Xia J.Q."/>
            <person name="Xiao J."/>
            <person name="Xiong Z.Q."/>
            <person name="Xu L."/>
            <person name="Yang L."/>
            <person name="Zhang Y."/>
            <person name="Zhao W."/>
            <person name="Zhao X.D."/>
            <person name="Zheng Y.T."/>
            <person name="Zhou J.M."/>
            <person name="Zhu Y.B."/>
            <person name="Zhang G.J."/>
            <person name="Wang J."/>
            <person name="Yao Y.G."/>
        </authorList>
    </citation>
    <scope>NUCLEOTIDE SEQUENCE [LARGE SCALE GENOMIC DNA]</scope>
</reference>
<dbReference type="InterPro" id="IPR036529">
    <property type="entry name" value="KIX_dom_sf"/>
</dbReference>
<dbReference type="InterPro" id="IPR003101">
    <property type="entry name" value="KIX_dom"/>
</dbReference>
<dbReference type="GO" id="GO:0140297">
    <property type="term" value="F:DNA-binding transcription factor binding"/>
    <property type="evidence" value="ECO:0007669"/>
    <property type="project" value="UniProtKB-ARBA"/>
</dbReference>
<feature type="compositionally biased region" description="Low complexity" evidence="24">
    <location>
        <begin position="359"/>
        <end position="371"/>
    </location>
</feature>
<feature type="compositionally biased region" description="Low complexity" evidence="24">
    <location>
        <begin position="1415"/>
        <end position="1424"/>
    </location>
</feature>
<keyword evidence="12 22" id="KW-0862">Zinc</keyword>
<feature type="compositionally biased region" description="Polar residues" evidence="24">
    <location>
        <begin position="1770"/>
        <end position="1781"/>
    </location>
</feature>
<evidence type="ECO:0000256" key="7">
    <source>
        <dbReference type="ARBA" id="ARBA00022553"/>
    </source>
</evidence>
<feature type="region of interest" description="Disordered" evidence="24">
    <location>
        <begin position="1"/>
        <end position="56"/>
    </location>
</feature>
<dbReference type="PROSITE" id="PS50134">
    <property type="entry name" value="ZF_TAZ"/>
    <property type="match status" value="2"/>
</dbReference>
<feature type="region of interest" description="Disordered" evidence="24">
    <location>
        <begin position="349"/>
        <end position="378"/>
    </location>
</feature>
<keyword evidence="16 21" id="KW-0103">Bromodomain</keyword>
<dbReference type="InterPro" id="IPR000197">
    <property type="entry name" value="Znf_TAZ"/>
</dbReference>
<feature type="compositionally biased region" description="Polar residues" evidence="24">
    <location>
        <begin position="1518"/>
        <end position="1531"/>
    </location>
</feature>
<dbReference type="GO" id="GO:0045944">
    <property type="term" value="P:positive regulation of transcription by RNA polymerase II"/>
    <property type="evidence" value="ECO:0007669"/>
    <property type="project" value="TreeGrafter"/>
</dbReference>
<evidence type="ECO:0000256" key="24">
    <source>
        <dbReference type="SAM" id="MobiDB-lite"/>
    </source>
</evidence>
<dbReference type="Gene3D" id="3.30.40.10">
    <property type="entry name" value="Zinc/RING finger domain, C3HC4 (zinc finger)"/>
    <property type="match status" value="1"/>
</dbReference>
<feature type="domain" description="ZZ-type" evidence="27">
    <location>
        <begin position="1224"/>
        <end position="1272"/>
    </location>
</feature>
<keyword evidence="10" id="KW-0677">Repeat</keyword>
<dbReference type="SMART" id="SM00551">
    <property type="entry name" value="ZnF_TAZ"/>
    <property type="match status" value="2"/>
</dbReference>
<feature type="region of interest" description="Disordered" evidence="24">
    <location>
        <begin position="1586"/>
        <end position="1642"/>
    </location>
</feature>
<feature type="compositionally biased region" description="Low complexity" evidence="24">
    <location>
        <begin position="1740"/>
        <end position="1752"/>
    </location>
</feature>
<keyword evidence="9 22" id="KW-0479">Metal-binding</keyword>
<dbReference type="Gene3D" id="1.20.1020.10">
    <property type="entry name" value="TAZ domain"/>
    <property type="match status" value="2"/>
</dbReference>
<dbReference type="CDD" id="cd15802">
    <property type="entry name" value="RING_CBP-p300"/>
    <property type="match status" value="1"/>
</dbReference>
<keyword evidence="18" id="KW-0539">Nucleus</keyword>
<evidence type="ECO:0000256" key="3">
    <source>
        <dbReference type="ARBA" id="ARBA00013184"/>
    </source>
</evidence>
<dbReference type="FunFam" id="1.20.1020.10:FF:000001">
    <property type="entry name" value="E1A binding protein p300"/>
    <property type="match status" value="1"/>
</dbReference>
<feature type="domain" description="KIX" evidence="28">
    <location>
        <begin position="435"/>
        <end position="514"/>
    </location>
</feature>
<keyword evidence="13" id="KW-0832">Ubl conjugation</keyword>
<feature type="domain" description="CBP/p300-type HAT" evidence="29">
    <location>
        <begin position="874"/>
        <end position="1222"/>
    </location>
</feature>
<keyword evidence="5" id="KW-0963">Cytoplasm</keyword>
<keyword evidence="11 23" id="KW-0863">Zinc-finger</keyword>
<feature type="compositionally biased region" description="Low complexity" evidence="24">
    <location>
        <begin position="599"/>
        <end position="612"/>
    </location>
</feature>
<evidence type="ECO:0000256" key="4">
    <source>
        <dbReference type="ARBA" id="ARBA00022481"/>
    </source>
</evidence>
<feature type="compositionally biased region" description="Pro residues" evidence="24">
    <location>
        <begin position="1425"/>
        <end position="1444"/>
    </location>
</feature>
<evidence type="ECO:0000256" key="17">
    <source>
        <dbReference type="ARBA" id="ARBA00023163"/>
    </source>
</evidence>
<keyword evidence="19" id="KW-0012">Acyltransferase</keyword>
<dbReference type="Gene3D" id="1.10.1630.10">
    <property type="entry name" value="Nuclear receptor coactivator, CREB-bp-like, interlocking domain"/>
    <property type="match status" value="1"/>
</dbReference>
<dbReference type="InterPro" id="IPR013178">
    <property type="entry name" value="Histone_AcTrfase_Rtt109/CBP"/>
</dbReference>
<evidence type="ECO:0000256" key="11">
    <source>
        <dbReference type="ARBA" id="ARBA00022771"/>
    </source>
</evidence>
<dbReference type="FunFam" id="3.30.60.90:FF:000003">
    <property type="entry name" value="E1A binding protein p300"/>
    <property type="match status" value="1"/>
</dbReference>
<dbReference type="PROSITE" id="PS50135">
    <property type="entry name" value="ZF_ZZ_2"/>
    <property type="match status" value="1"/>
</dbReference>
<feature type="compositionally biased region" description="Basic and acidic residues" evidence="24">
    <location>
        <begin position="695"/>
        <end position="720"/>
    </location>
</feature>
<evidence type="ECO:0000256" key="9">
    <source>
        <dbReference type="ARBA" id="ARBA00022723"/>
    </source>
</evidence>
<dbReference type="Pfam" id="PF02172">
    <property type="entry name" value="KIX"/>
    <property type="match status" value="1"/>
</dbReference>
<evidence type="ECO:0000313" key="31">
    <source>
        <dbReference type="Proteomes" id="UP000011518"/>
    </source>
</evidence>
<dbReference type="PANTHER" id="PTHR13808:SF29">
    <property type="entry name" value="HISTONE ACETYLTRANSFERASE P300"/>
    <property type="match status" value="1"/>
</dbReference>
<dbReference type="FunCoup" id="L9KNW9">
    <property type="interactions" value="5423"/>
</dbReference>
<dbReference type="PROSITE" id="PS51727">
    <property type="entry name" value="CBP_P300_HAT"/>
    <property type="match status" value="1"/>
</dbReference>
<feature type="region of interest" description="Disordered" evidence="24">
    <location>
        <begin position="1492"/>
        <end position="1531"/>
    </location>
</feature>
<dbReference type="Pfam" id="PF00569">
    <property type="entry name" value="ZZ"/>
    <property type="match status" value="1"/>
</dbReference>
<dbReference type="GO" id="GO:0031490">
    <property type="term" value="F:chromatin DNA binding"/>
    <property type="evidence" value="ECO:0007669"/>
    <property type="project" value="TreeGrafter"/>
</dbReference>
<keyword evidence="8 30" id="KW-0808">Transferase</keyword>
<accession>L9KNW9</accession>
<dbReference type="GO" id="GO:0008270">
    <property type="term" value="F:zinc ion binding"/>
    <property type="evidence" value="ECO:0007669"/>
    <property type="project" value="UniProtKB-KW"/>
</dbReference>
<dbReference type="FunFam" id="1.20.920.10:FF:000001">
    <property type="entry name" value="Histone acetyltransferase p300"/>
    <property type="match status" value="1"/>
</dbReference>
<feature type="compositionally biased region" description="Acidic residues" evidence="24">
    <location>
        <begin position="682"/>
        <end position="694"/>
    </location>
</feature>
<evidence type="ECO:0000256" key="19">
    <source>
        <dbReference type="ARBA" id="ARBA00023315"/>
    </source>
</evidence>
<feature type="zinc finger region" description="TAZ-type" evidence="22">
    <location>
        <begin position="238"/>
        <end position="325"/>
    </location>
</feature>
<evidence type="ECO:0000256" key="22">
    <source>
        <dbReference type="PROSITE-ProRule" id="PRU00203"/>
    </source>
</evidence>
<evidence type="ECO:0000256" key="2">
    <source>
        <dbReference type="ARBA" id="ARBA00004496"/>
    </source>
</evidence>
<protein>
    <recommendedName>
        <fullName evidence="3">histone acetyltransferase</fullName>
        <ecNumber evidence="3">2.3.1.48</ecNumber>
    </recommendedName>
</protein>
<dbReference type="CDD" id="cd02337">
    <property type="entry name" value="ZZ_CBP"/>
    <property type="match status" value="1"/>
</dbReference>
<dbReference type="PROSITE" id="PS50952">
    <property type="entry name" value="KIX"/>
    <property type="match status" value="1"/>
</dbReference>
<dbReference type="InterPro" id="IPR037073">
    <property type="entry name" value="Nuc_rcpt_coact_CREBbp_sf"/>
</dbReference>
<evidence type="ECO:0000259" key="25">
    <source>
        <dbReference type="PROSITE" id="PS50014"/>
    </source>
</evidence>
<dbReference type="PRINTS" id="PR00503">
    <property type="entry name" value="BROMODOMAIN"/>
</dbReference>
<feature type="compositionally biased region" description="Pro residues" evidence="24">
    <location>
        <begin position="1714"/>
        <end position="1739"/>
    </location>
</feature>
<proteinExistence type="predicted"/>
<dbReference type="SUPFAM" id="SSF47040">
    <property type="entry name" value="Kix domain of CBP (creb binding protein)"/>
    <property type="match status" value="1"/>
</dbReference>
<organism evidence="30 31">
    <name type="scientific">Tupaia chinensis</name>
    <name type="common">Chinese tree shrew</name>
    <name type="synonym">Tupaia belangeri chinensis</name>
    <dbReference type="NCBI Taxonomy" id="246437"/>
    <lineage>
        <taxon>Eukaryota</taxon>
        <taxon>Metazoa</taxon>
        <taxon>Chordata</taxon>
        <taxon>Craniata</taxon>
        <taxon>Vertebrata</taxon>
        <taxon>Euteleostomi</taxon>
        <taxon>Mammalia</taxon>
        <taxon>Eutheria</taxon>
        <taxon>Euarchontoglires</taxon>
        <taxon>Scandentia</taxon>
        <taxon>Tupaiidae</taxon>
        <taxon>Tupaia</taxon>
    </lineage>
</organism>
<keyword evidence="6" id="KW-1017">Isopeptide bond</keyword>
<dbReference type="GO" id="GO:0005654">
    <property type="term" value="C:nucleoplasm"/>
    <property type="evidence" value="ECO:0007669"/>
    <property type="project" value="UniProtKB-ARBA"/>
</dbReference>
<dbReference type="CDD" id="cd05495">
    <property type="entry name" value="Bromo_cbp_like"/>
    <property type="match status" value="1"/>
</dbReference>
<dbReference type="PROSITE" id="PS01357">
    <property type="entry name" value="ZF_ZZ_1"/>
    <property type="match status" value="1"/>
</dbReference>
<dbReference type="SUPFAM" id="SSF57933">
    <property type="entry name" value="TAZ domain"/>
    <property type="match status" value="2"/>
</dbReference>
<feature type="compositionally biased region" description="Polar residues" evidence="24">
    <location>
        <begin position="727"/>
        <end position="738"/>
    </location>
</feature>
<name>L9KNW9_TUPCH</name>
<dbReference type="eggNOG" id="KOG1778">
    <property type="taxonomic scope" value="Eukaryota"/>
</dbReference>
<dbReference type="STRING" id="246437.L9KNW9"/>
<dbReference type="InterPro" id="IPR056484">
    <property type="entry name" value="PHD_P300"/>
</dbReference>
<dbReference type="Gene3D" id="1.20.920.10">
    <property type="entry name" value="Bromodomain-like"/>
    <property type="match status" value="1"/>
</dbReference>
<dbReference type="PROSITE" id="PS00633">
    <property type="entry name" value="BROMODOMAIN_1"/>
    <property type="match status" value="1"/>
</dbReference>
<dbReference type="EMBL" id="KB320729">
    <property type="protein sequence ID" value="ELW64443.1"/>
    <property type="molecule type" value="Genomic_DNA"/>
</dbReference>
<dbReference type="SUPFAM" id="SSF47370">
    <property type="entry name" value="Bromodomain"/>
    <property type="match status" value="1"/>
</dbReference>
<feature type="compositionally biased region" description="Polar residues" evidence="24">
    <location>
        <begin position="10"/>
        <end position="19"/>
    </location>
</feature>
<evidence type="ECO:0000256" key="8">
    <source>
        <dbReference type="ARBA" id="ARBA00022679"/>
    </source>
</evidence>
<dbReference type="InterPro" id="IPR010303">
    <property type="entry name" value="RING_CBP-p300"/>
</dbReference>
<evidence type="ECO:0000256" key="14">
    <source>
        <dbReference type="ARBA" id="ARBA00022990"/>
    </source>
</evidence>
<dbReference type="SMART" id="SM00291">
    <property type="entry name" value="ZnF_ZZ"/>
    <property type="match status" value="1"/>
</dbReference>
<dbReference type="InterPro" id="IPR043145">
    <property type="entry name" value="Znf_ZZ_sf"/>
</dbReference>
<evidence type="ECO:0000256" key="1">
    <source>
        <dbReference type="ARBA" id="ARBA00004123"/>
    </source>
</evidence>
<evidence type="ECO:0000256" key="21">
    <source>
        <dbReference type="PROSITE-ProRule" id="PRU00035"/>
    </source>
</evidence>
<dbReference type="SUPFAM" id="SSF69125">
    <property type="entry name" value="Nuclear receptor coactivator interlocking domain"/>
    <property type="match status" value="1"/>
</dbReference>
<keyword evidence="14" id="KW-0007">Acetylation</keyword>